<reference evidence="3 4" key="1">
    <citation type="submission" date="2016-03" db="EMBL/GenBank/DDBJ databases">
        <title>Niastella vici sp. nov., isolated from farmland soil.</title>
        <authorList>
            <person name="Chen L."/>
            <person name="Wang D."/>
            <person name="Yang S."/>
            <person name="Wang G."/>
        </authorList>
    </citation>
    <scope>NUCLEOTIDE SEQUENCE [LARGE SCALE GENOMIC DNA]</scope>
    <source>
        <strain evidence="3 4">DJ57</strain>
    </source>
</reference>
<feature type="signal peptide" evidence="1">
    <location>
        <begin position="1"/>
        <end position="24"/>
    </location>
</feature>
<evidence type="ECO:0000256" key="1">
    <source>
        <dbReference type="SAM" id="SignalP"/>
    </source>
</evidence>
<dbReference type="RefSeq" id="WP_081148278.1">
    <property type="nucleotide sequence ID" value="NZ_LVYD01000048.1"/>
</dbReference>
<organism evidence="3 4">
    <name type="scientific">Niastella vici</name>
    <dbReference type="NCBI Taxonomy" id="1703345"/>
    <lineage>
        <taxon>Bacteria</taxon>
        <taxon>Pseudomonadati</taxon>
        <taxon>Bacteroidota</taxon>
        <taxon>Chitinophagia</taxon>
        <taxon>Chitinophagales</taxon>
        <taxon>Chitinophagaceae</taxon>
        <taxon>Niastella</taxon>
    </lineage>
</organism>
<proteinExistence type="predicted"/>
<dbReference type="Gene3D" id="2.60.220.30">
    <property type="match status" value="1"/>
</dbReference>
<keyword evidence="1" id="KW-0732">Signal</keyword>
<evidence type="ECO:0000259" key="2">
    <source>
        <dbReference type="PROSITE" id="PS51145"/>
    </source>
</evidence>
<comment type="caution">
    <text evidence="3">The sequence shown here is derived from an EMBL/GenBank/DDBJ whole genome shotgun (WGS) entry which is preliminary data.</text>
</comment>
<protein>
    <recommendedName>
        <fullName evidence="2">ZU5 domain-containing protein</fullName>
    </recommendedName>
</protein>
<dbReference type="AlphaFoldDB" id="A0A1V9FWW7"/>
<gene>
    <name evidence="3" type="ORF">A3860_26470</name>
</gene>
<keyword evidence="4" id="KW-1185">Reference proteome</keyword>
<dbReference type="EMBL" id="LVYD01000048">
    <property type="protein sequence ID" value="OQP62859.1"/>
    <property type="molecule type" value="Genomic_DNA"/>
</dbReference>
<dbReference type="OrthoDB" id="770607at2"/>
<dbReference type="Proteomes" id="UP000192796">
    <property type="component" value="Unassembled WGS sequence"/>
</dbReference>
<sequence length="436" mass="46573">MLRKLNLLFSATLFFAILFLNSCKKESPGIQSPEEPVTPFPTAIGKPVGNASIKEIGAGGGSITSPDGRITVAIPAGALSNNTSITIQPIENTTPLGIGLSYDFLPNGQQFAKPVTVTLHYTNEELAGTSAALLEFGTQNAQNVWQGSGNLQVNTTAQTVSATIKHFSRWSFYATFKLLPSEKTLLVNQTALLQVMKLPYSEDPDPNNVQELLHVLGEPTIVAADKVSNWTVNAQASAAGNSNGWLTGSATNEKQYHAPANVPANNPVAVSANINTGKGTITLVSNITVQKETSFEFSCDGQSYKNLEGTVSASTTAGTFYLFMLSKEITGDKVPSLVLTMGEGFKGAGSYSFGEKNLVACTVTTSPYEWKTEYFEEGTVMPRFGNGTVNITTWGKVGELVTGTISGTLHYQKTVGNITEHRTAAVNAQFSYIRNE</sequence>
<evidence type="ECO:0000313" key="4">
    <source>
        <dbReference type="Proteomes" id="UP000192796"/>
    </source>
</evidence>
<feature type="chain" id="PRO_5012912735" description="ZU5 domain-containing protein" evidence="1">
    <location>
        <begin position="25"/>
        <end position="436"/>
    </location>
</feature>
<feature type="domain" description="ZU5" evidence="2">
    <location>
        <begin position="50"/>
        <end position="176"/>
    </location>
</feature>
<accession>A0A1V9FWW7</accession>
<name>A0A1V9FWW7_9BACT</name>
<dbReference type="STRING" id="1703345.A3860_26470"/>
<evidence type="ECO:0000313" key="3">
    <source>
        <dbReference type="EMBL" id="OQP62859.1"/>
    </source>
</evidence>
<dbReference type="InterPro" id="IPR000906">
    <property type="entry name" value="ZU5_dom"/>
</dbReference>
<dbReference type="PROSITE" id="PS51145">
    <property type="entry name" value="ZU5"/>
    <property type="match status" value="1"/>
</dbReference>